<dbReference type="AlphaFoldDB" id="A0A0H5RR10"/>
<dbReference type="OrthoDB" id="4628335at2"/>
<evidence type="ECO:0000313" key="3">
    <source>
        <dbReference type="Proteomes" id="UP000199147"/>
    </source>
</evidence>
<accession>A0A0H5RR10</accession>
<dbReference type="RefSeq" id="WP_090516062.1">
    <property type="nucleotide sequence ID" value="NZ_CWKH01000002.1"/>
</dbReference>
<sequence>MGRGINWWVVALIAVAVVVSGVGLLIVASGVVFAIFGFGDDDLGPHGLDAKGAAEAMELRRIGIPDGVTFEEMTVAPMFAGADFYRGRCLVSGSFDSAKQALAQANPDFPRLRAATCDDEIVEQDFVGRPEFHCDAGTQLAISTRVLSGEDVLTDNYRGTPPDCETVLLVRNGDRAELFVLSQGH</sequence>
<keyword evidence="1" id="KW-0472">Membrane</keyword>
<feature type="transmembrane region" description="Helical" evidence="1">
    <location>
        <begin position="7"/>
        <end position="36"/>
    </location>
</feature>
<dbReference type="Proteomes" id="UP000199147">
    <property type="component" value="Unassembled WGS sequence"/>
</dbReference>
<dbReference type="EMBL" id="CWKH01000002">
    <property type="protein sequence ID" value="CRZ16378.1"/>
    <property type="molecule type" value="Genomic_DNA"/>
</dbReference>
<proteinExistence type="predicted"/>
<keyword evidence="1" id="KW-1133">Transmembrane helix</keyword>
<keyword evidence="3" id="KW-1185">Reference proteome</keyword>
<name>A0A0H5RR10_9MYCO</name>
<organism evidence="2 3">
    <name type="scientific">Mycolicibacterium neworleansense</name>
    <dbReference type="NCBI Taxonomy" id="146018"/>
    <lineage>
        <taxon>Bacteria</taxon>
        <taxon>Bacillati</taxon>
        <taxon>Actinomycetota</taxon>
        <taxon>Actinomycetes</taxon>
        <taxon>Mycobacteriales</taxon>
        <taxon>Mycobacteriaceae</taxon>
        <taxon>Mycolicibacterium</taxon>
    </lineage>
</organism>
<evidence type="ECO:0000256" key="1">
    <source>
        <dbReference type="SAM" id="Phobius"/>
    </source>
</evidence>
<evidence type="ECO:0000313" key="2">
    <source>
        <dbReference type="EMBL" id="CRZ16378.1"/>
    </source>
</evidence>
<dbReference type="STRING" id="146018.BN2156_03245"/>
<reference evidence="3" key="1">
    <citation type="submission" date="2015-07" db="EMBL/GenBank/DDBJ databases">
        <authorList>
            <person name="Urmite Genomes"/>
        </authorList>
    </citation>
    <scope>NUCLEOTIDE SEQUENCE [LARGE SCALE GENOMIC DNA]</scope>
    <source>
        <strain evidence="3">type strain: ATCC 49404</strain>
    </source>
</reference>
<protein>
    <submittedName>
        <fullName evidence="2">Uncharacterized protein</fullName>
    </submittedName>
</protein>
<gene>
    <name evidence="2" type="ORF">BN2156_03245</name>
</gene>
<keyword evidence="1" id="KW-0812">Transmembrane</keyword>